<comment type="caution">
    <text evidence="2">The sequence shown here is derived from an EMBL/GenBank/DDBJ whole genome shotgun (WGS) entry which is preliminary data.</text>
</comment>
<dbReference type="InterPro" id="IPR010502">
    <property type="entry name" value="Carb-bd_dom_fam9"/>
</dbReference>
<proteinExistence type="predicted"/>
<dbReference type="GO" id="GO:0016052">
    <property type="term" value="P:carbohydrate catabolic process"/>
    <property type="evidence" value="ECO:0007669"/>
    <property type="project" value="InterPro"/>
</dbReference>
<evidence type="ECO:0000259" key="1">
    <source>
        <dbReference type="Pfam" id="PF16011"/>
    </source>
</evidence>
<dbReference type="Pfam" id="PF16011">
    <property type="entry name" value="CBM9_2"/>
    <property type="match status" value="1"/>
</dbReference>
<evidence type="ECO:0000313" key="2">
    <source>
        <dbReference type="EMBL" id="KKR04701.1"/>
    </source>
</evidence>
<dbReference type="Proteomes" id="UP000033935">
    <property type="component" value="Unassembled WGS sequence"/>
</dbReference>
<dbReference type="EMBL" id="LBWG01000004">
    <property type="protein sequence ID" value="KKR04701.1"/>
    <property type="molecule type" value="Genomic_DNA"/>
</dbReference>
<reference evidence="2 3" key="1">
    <citation type="journal article" date="2015" name="Nature">
        <title>rRNA introns, odd ribosomes, and small enigmatic genomes across a large radiation of phyla.</title>
        <authorList>
            <person name="Brown C.T."/>
            <person name="Hug L.A."/>
            <person name="Thomas B.C."/>
            <person name="Sharon I."/>
            <person name="Castelle C.J."/>
            <person name="Singh A."/>
            <person name="Wilkins M.J."/>
            <person name="Williams K.H."/>
            <person name="Banfield J.F."/>
        </authorList>
    </citation>
    <scope>NUCLEOTIDE SEQUENCE [LARGE SCALE GENOMIC DNA]</scope>
</reference>
<protein>
    <recommendedName>
        <fullName evidence="1">Carbohydrate-binding domain-containing protein</fullName>
    </recommendedName>
</protein>
<dbReference type="GO" id="GO:0030246">
    <property type="term" value="F:carbohydrate binding"/>
    <property type="evidence" value="ECO:0007669"/>
    <property type="project" value="InterPro"/>
</dbReference>
<dbReference type="Gene3D" id="2.60.40.1190">
    <property type="match status" value="1"/>
</dbReference>
<accession>A0A0G0MWA9</accession>
<evidence type="ECO:0000313" key="3">
    <source>
        <dbReference type="Proteomes" id="UP000033935"/>
    </source>
</evidence>
<dbReference type="CDD" id="cd09620">
    <property type="entry name" value="CBM9_like_3"/>
    <property type="match status" value="1"/>
</dbReference>
<name>A0A0G0MWA9_9BACT</name>
<feature type="domain" description="Carbohydrate-binding" evidence="1">
    <location>
        <begin position="54"/>
        <end position="120"/>
    </location>
</feature>
<dbReference type="AlphaFoldDB" id="A0A0G0MWA9"/>
<dbReference type="GO" id="GO:0004553">
    <property type="term" value="F:hydrolase activity, hydrolyzing O-glycosyl compounds"/>
    <property type="evidence" value="ECO:0007669"/>
    <property type="project" value="InterPro"/>
</dbReference>
<sequence length="299" mass="34680">MFLFFIPLLFTEASSKYDIYLAKKSEAEATVNSTNIPPSDLFRSVNGNLTEAAKTFFKISYDQKNIYIKVHCEENDLKNIKSVIKEHDGHVFTDDCVELFIIPAKKGNDYFQFVSNSEGVKFEAKKQNGKFTKEWDGDWKVIPNKGNDFWELNIIISLKSLNAGEIKPGDEWKINICRERYCGGRFELYTWAYTKNFHDASKFGTLVFDDLSVKLRRDFNSVADNINKWRKQIKASLKKEDNYLNKFKNLEGIYNTINDALQKKNITLSGFISLKTSLDLLPAEYETLAWDIEIEKLFK</sequence>
<dbReference type="SUPFAM" id="SSF49344">
    <property type="entry name" value="CBD9-like"/>
    <property type="match status" value="1"/>
</dbReference>
<organism evidence="2 3">
    <name type="scientific">Candidatus Uhrbacteria bacterium GW2011_GWF2_39_13</name>
    <dbReference type="NCBI Taxonomy" id="1618995"/>
    <lineage>
        <taxon>Bacteria</taxon>
        <taxon>Candidatus Uhriibacteriota</taxon>
    </lineage>
</organism>
<gene>
    <name evidence="2" type="ORF">UT30_C0004G0014</name>
</gene>